<proteinExistence type="predicted"/>
<reference evidence="1" key="1">
    <citation type="submission" date="2016-02" db="EMBL/GenBank/DDBJ databases">
        <title>Halorhodospira halochloris DSM-1059 complete genome, version 2.</title>
        <authorList>
            <person name="Tsukatani Y."/>
        </authorList>
    </citation>
    <scope>NUCLEOTIDE SEQUENCE</scope>
    <source>
        <strain evidence="1">DSM 1059</strain>
    </source>
</reference>
<dbReference type="Proteomes" id="UP000218890">
    <property type="component" value="Chromosome"/>
</dbReference>
<name>A0A2Z6EZL4_HALHR</name>
<dbReference type="AlphaFoldDB" id="A0A2Z6EZL4"/>
<accession>A0A2Z6EZL4</accession>
<sequence length="99" mass="10411">MEGFCNAFQGAYGAVPGDSCSAARASCPPGVIICPGVEDAVNPSLEASWRHPWRQDLHTGADDGSGEVRGAHKESVVKRDKLPGLFEGICHADVEGVFD</sequence>
<keyword evidence="2" id="KW-1185">Reference proteome</keyword>
<organism evidence="1 2">
    <name type="scientific">Halorhodospira halochloris</name>
    <name type="common">Ectothiorhodospira halochloris</name>
    <dbReference type="NCBI Taxonomy" id="1052"/>
    <lineage>
        <taxon>Bacteria</taxon>
        <taxon>Pseudomonadati</taxon>
        <taxon>Pseudomonadota</taxon>
        <taxon>Gammaproteobacteria</taxon>
        <taxon>Chromatiales</taxon>
        <taxon>Ectothiorhodospiraceae</taxon>
        <taxon>Halorhodospira</taxon>
    </lineage>
</organism>
<evidence type="ECO:0000313" key="2">
    <source>
        <dbReference type="Proteomes" id="UP000218890"/>
    </source>
</evidence>
<dbReference type="KEGG" id="hhk:HH1059_16450"/>
<protein>
    <submittedName>
        <fullName evidence="1">Uncharacterized protein</fullName>
    </submittedName>
</protein>
<evidence type="ECO:0000313" key="1">
    <source>
        <dbReference type="EMBL" id="BBE11097.1"/>
    </source>
</evidence>
<gene>
    <name evidence="1" type="ORF">HH1059_16450</name>
</gene>
<dbReference type="EMBL" id="AP017372">
    <property type="protein sequence ID" value="BBE11097.1"/>
    <property type="molecule type" value="Genomic_DNA"/>
</dbReference>